<feature type="binding site" evidence="6 7">
    <location>
        <position position="216"/>
    </location>
    <ligand>
        <name>Zn(2+)</name>
        <dbReference type="ChEBI" id="CHEBI:29105"/>
    </ligand>
</feature>
<keyword evidence="2 7" id="KW-0808">Transferase</keyword>
<evidence type="ECO:0000256" key="1">
    <source>
        <dbReference type="ARBA" id="ARBA00022603"/>
    </source>
</evidence>
<keyword evidence="1 7" id="KW-0489">Methyltransferase</keyword>
<accession>A0A7X9P093</accession>
<evidence type="ECO:0000256" key="7">
    <source>
        <dbReference type="PROSITE-ProRule" id="PRU00333"/>
    </source>
</evidence>
<keyword evidence="4 6" id="KW-0862">Zinc</keyword>
<dbReference type="PANTHER" id="PTHR46015:SF1">
    <property type="entry name" value="HOMOCYSTEINE S-METHYLTRANSFERASE-LIKE ISOFORM 1"/>
    <property type="match status" value="1"/>
</dbReference>
<keyword evidence="3 6" id="KW-0479">Metal-binding</keyword>
<dbReference type="InterPro" id="IPR017226">
    <property type="entry name" value="BHMT-like"/>
</dbReference>
<dbReference type="RefSeq" id="WP_169654384.1">
    <property type="nucleotide sequence ID" value="NZ_JABANE010000003.1"/>
</dbReference>
<evidence type="ECO:0000313" key="10">
    <source>
        <dbReference type="Proteomes" id="UP000576082"/>
    </source>
</evidence>
<evidence type="ECO:0000256" key="6">
    <source>
        <dbReference type="PIRSR" id="PIRSR037505-2"/>
    </source>
</evidence>
<reference evidence="9 10" key="1">
    <citation type="submission" date="2020-04" db="EMBL/GenBank/DDBJ databases">
        <title>Flammeovirga sp. SR4, a novel species isolated from seawater.</title>
        <authorList>
            <person name="Wang X."/>
        </authorList>
    </citation>
    <scope>NUCLEOTIDE SEQUENCE [LARGE SCALE GENOMIC DNA]</scope>
    <source>
        <strain evidence="9 10">ATCC 23126</strain>
    </source>
</reference>
<dbReference type="GO" id="GO:0033528">
    <property type="term" value="P:S-methylmethionine cycle"/>
    <property type="evidence" value="ECO:0007669"/>
    <property type="project" value="TreeGrafter"/>
</dbReference>
<dbReference type="PANTHER" id="PTHR46015">
    <property type="entry name" value="ZGC:172121"/>
    <property type="match status" value="1"/>
</dbReference>
<dbReference type="AlphaFoldDB" id="A0A7X9P093"/>
<gene>
    <name evidence="9" type="primary">mmuM</name>
    <name evidence="9" type="ORF">HHU12_01555</name>
</gene>
<dbReference type="FunFam" id="3.20.20.330:FF:000002">
    <property type="entry name" value="Homocysteine S-methyltransferase"/>
    <property type="match status" value="1"/>
</dbReference>
<evidence type="ECO:0000256" key="4">
    <source>
        <dbReference type="ARBA" id="ARBA00022833"/>
    </source>
</evidence>
<dbReference type="GO" id="GO:0032259">
    <property type="term" value="P:methylation"/>
    <property type="evidence" value="ECO:0007669"/>
    <property type="project" value="UniProtKB-KW"/>
</dbReference>
<evidence type="ECO:0000256" key="2">
    <source>
        <dbReference type="ARBA" id="ARBA00022679"/>
    </source>
</evidence>
<proteinExistence type="predicted"/>
<comment type="caution">
    <text evidence="9">The sequence shown here is derived from an EMBL/GenBank/DDBJ whole genome shotgun (WGS) entry which is preliminary data.</text>
</comment>
<evidence type="ECO:0000313" key="9">
    <source>
        <dbReference type="EMBL" id="NME66637.1"/>
    </source>
</evidence>
<comment type="cofactor">
    <cofactor evidence="6">
        <name>Zn(2+)</name>
        <dbReference type="ChEBI" id="CHEBI:29105"/>
    </cofactor>
    <text evidence="6">Binds 1 zinc ion per subunit.</text>
</comment>
<dbReference type="InterPro" id="IPR051486">
    <property type="entry name" value="Hcy_S-methyltransferase"/>
</dbReference>
<dbReference type="PIRSF" id="PIRSF037505">
    <property type="entry name" value="Betaine_HMT"/>
    <property type="match status" value="1"/>
</dbReference>
<dbReference type="InterPro" id="IPR036589">
    <property type="entry name" value="HCY_dom_sf"/>
</dbReference>
<dbReference type="EMBL" id="JABANE010000003">
    <property type="protein sequence ID" value="NME66637.1"/>
    <property type="molecule type" value="Genomic_DNA"/>
</dbReference>
<dbReference type="Pfam" id="PF02574">
    <property type="entry name" value="S-methyl_trans"/>
    <property type="match status" value="1"/>
</dbReference>
<dbReference type="GO" id="GO:0009086">
    <property type="term" value="P:methionine biosynthetic process"/>
    <property type="evidence" value="ECO:0007669"/>
    <property type="project" value="InterPro"/>
</dbReference>
<keyword evidence="10" id="KW-1185">Reference proteome</keyword>
<protein>
    <recommendedName>
        <fullName evidence="5">S-methylmethionine:homocysteine methyltransferase</fullName>
    </recommendedName>
</protein>
<evidence type="ECO:0000259" key="8">
    <source>
        <dbReference type="PROSITE" id="PS50970"/>
    </source>
</evidence>
<sequence>MINSPLILDGGLSNALEQEGADLNHHLWSAKLLIEQSEMIEKVHYNYLRAGARCIITSSYQATIDGFLKEGKSNTESIELLKQTTALAVNAKNKFLQEQPKEKIFIAGSIGPYGAFLADGSEYRGNYNKSVEELVAFHQKRFSIIDNTAIDFLACETVPSFDEVKAIATLLKSAKHKGWISCSCKDGMHLNDGTPIREVAEFLKEEANVYAMGVNCTKPIYISSLIKEIRKANKEIKIVVYPNSGQVYHTDTKTWSGISDPHHCGMMAQEWVKLGADIVGGCCQMGYTHIKAMSESITK</sequence>
<dbReference type="NCBIfam" id="NF007020">
    <property type="entry name" value="PRK09485.1"/>
    <property type="match status" value="1"/>
</dbReference>
<dbReference type="InterPro" id="IPR003726">
    <property type="entry name" value="HCY_dom"/>
</dbReference>
<organism evidence="9 10">
    <name type="scientific">Flammeovirga aprica JL-4</name>
    <dbReference type="NCBI Taxonomy" id="694437"/>
    <lineage>
        <taxon>Bacteria</taxon>
        <taxon>Pseudomonadati</taxon>
        <taxon>Bacteroidota</taxon>
        <taxon>Cytophagia</taxon>
        <taxon>Cytophagales</taxon>
        <taxon>Flammeovirgaceae</taxon>
        <taxon>Flammeovirga</taxon>
    </lineage>
</organism>
<evidence type="ECO:0000256" key="5">
    <source>
        <dbReference type="ARBA" id="ARBA00076752"/>
    </source>
</evidence>
<dbReference type="GO" id="GO:0008270">
    <property type="term" value="F:zinc ion binding"/>
    <property type="evidence" value="ECO:0007669"/>
    <property type="project" value="InterPro"/>
</dbReference>
<dbReference type="Proteomes" id="UP000576082">
    <property type="component" value="Unassembled WGS sequence"/>
</dbReference>
<name>A0A7X9P093_9BACT</name>
<feature type="binding site" evidence="6 7">
    <location>
        <position position="283"/>
    </location>
    <ligand>
        <name>Zn(2+)</name>
        <dbReference type="ChEBI" id="CHEBI:29105"/>
    </ligand>
</feature>
<dbReference type="Gene3D" id="3.20.20.330">
    <property type="entry name" value="Homocysteine-binding-like domain"/>
    <property type="match status" value="1"/>
</dbReference>
<dbReference type="PROSITE" id="PS50970">
    <property type="entry name" value="HCY"/>
    <property type="match status" value="1"/>
</dbReference>
<feature type="binding site" evidence="6 7">
    <location>
        <position position="282"/>
    </location>
    <ligand>
        <name>Zn(2+)</name>
        <dbReference type="ChEBI" id="CHEBI:29105"/>
    </ligand>
</feature>
<evidence type="ECO:0000256" key="3">
    <source>
        <dbReference type="ARBA" id="ARBA00022723"/>
    </source>
</evidence>
<dbReference type="SUPFAM" id="SSF82282">
    <property type="entry name" value="Homocysteine S-methyltransferase"/>
    <property type="match status" value="1"/>
</dbReference>
<feature type="domain" description="Hcy-binding" evidence="8">
    <location>
        <begin position="1"/>
        <end position="297"/>
    </location>
</feature>
<dbReference type="GO" id="GO:0008898">
    <property type="term" value="F:S-adenosylmethionine-homocysteine S-methyltransferase activity"/>
    <property type="evidence" value="ECO:0007669"/>
    <property type="project" value="TreeGrafter"/>
</dbReference>